<dbReference type="AlphaFoldDB" id="A0A811VHN9"/>
<protein>
    <submittedName>
        <fullName evidence="1">(Mediterranean fruit fly) hypothetical protein</fullName>
    </submittedName>
</protein>
<organism evidence="1 2">
    <name type="scientific">Ceratitis capitata</name>
    <name type="common">Mediterranean fruit fly</name>
    <name type="synonym">Tephritis capitata</name>
    <dbReference type="NCBI Taxonomy" id="7213"/>
    <lineage>
        <taxon>Eukaryota</taxon>
        <taxon>Metazoa</taxon>
        <taxon>Ecdysozoa</taxon>
        <taxon>Arthropoda</taxon>
        <taxon>Hexapoda</taxon>
        <taxon>Insecta</taxon>
        <taxon>Pterygota</taxon>
        <taxon>Neoptera</taxon>
        <taxon>Endopterygota</taxon>
        <taxon>Diptera</taxon>
        <taxon>Brachycera</taxon>
        <taxon>Muscomorpha</taxon>
        <taxon>Tephritoidea</taxon>
        <taxon>Tephritidae</taxon>
        <taxon>Ceratitis</taxon>
        <taxon>Ceratitis</taxon>
    </lineage>
</organism>
<evidence type="ECO:0000313" key="1">
    <source>
        <dbReference type="EMBL" id="CAD7015395.1"/>
    </source>
</evidence>
<accession>A0A811VHN9</accession>
<keyword evidence="2" id="KW-1185">Reference proteome</keyword>
<dbReference type="PANTHER" id="PTHR19871:SF28">
    <property type="entry name" value="AAA+ ATPASE DOMAIN-CONTAINING PROTEIN"/>
    <property type="match status" value="1"/>
</dbReference>
<dbReference type="Proteomes" id="UP000606786">
    <property type="component" value="Unassembled WGS sequence"/>
</dbReference>
<dbReference type="EMBL" id="CAJHJT010000056">
    <property type="protein sequence ID" value="CAD7015395.1"/>
    <property type="molecule type" value="Genomic_DNA"/>
</dbReference>
<dbReference type="PANTHER" id="PTHR19871">
    <property type="entry name" value="BETA TRANSDUCIN-RELATED PROTEIN"/>
    <property type="match status" value="1"/>
</dbReference>
<proteinExistence type="predicted"/>
<reference evidence="1" key="1">
    <citation type="submission" date="2020-11" db="EMBL/GenBank/DDBJ databases">
        <authorList>
            <person name="Whitehead M."/>
        </authorList>
    </citation>
    <scope>NUCLEOTIDE SEQUENCE</scope>
    <source>
        <strain evidence="1">EGII</strain>
    </source>
</reference>
<sequence>MKYLDLNLTIEEFCQERRMLLELVGPELQSIYDDRQIEIEIVDMHFGTGPLNIIQVEQDPYILKDYLHEIETCYNNSKSVFFLALIGDNIGPMPLPTHIDEDIYTAILQQTQTSDDERNLLQKWYIRAQGGGGGGVVGGEIDTKNANSSSSGSDQNTTVGTHIQYVLKQDYRSMLLEHWHEEYVKLHDVIERSLRCIKENTSQARADDFLQRVQNLRATQLEREVQRALELSNDKILAVFREWSSQLSTKNVEAGERLRKMKDELTMNLSSDNYTTLVVAGKSNERSIDPDNDDHETYLSKFKNKVFDKLRFLIEEHITNDPDVTKGRRKTVQSVKPLVICPNN</sequence>
<gene>
    <name evidence="1" type="ORF">CCAP1982_LOCUS23339</name>
</gene>
<dbReference type="OrthoDB" id="9990676at2759"/>
<comment type="caution">
    <text evidence="1">The sequence shown here is derived from an EMBL/GenBank/DDBJ whole genome shotgun (WGS) entry which is preliminary data.</text>
</comment>
<dbReference type="InterPro" id="IPR052752">
    <property type="entry name" value="NACHT-WD_repeat"/>
</dbReference>
<name>A0A811VHN9_CERCA</name>
<evidence type="ECO:0000313" key="2">
    <source>
        <dbReference type="Proteomes" id="UP000606786"/>
    </source>
</evidence>